<dbReference type="PANTHER" id="PTHR33744:SF7">
    <property type="entry name" value="PUCR FAMILY TRANSCRIPTIONAL REGULATOR"/>
    <property type="match status" value="1"/>
</dbReference>
<feature type="domain" description="PucR C-terminal helix-turn-helix" evidence="1">
    <location>
        <begin position="417"/>
        <end position="475"/>
    </location>
</feature>
<name>A0AAU7GEM9_9MICO</name>
<dbReference type="RefSeq" id="WP_348789009.1">
    <property type="nucleotide sequence ID" value="NZ_CP157390.1"/>
</dbReference>
<dbReference type="PANTHER" id="PTHR33744">
    <property type="entry name" value="CARBOHYDRATE DIACID REGULATOR"/>
    <property type="match status" value="1"/>
</dbReference>
<reference evidence="2" key="1">
    <citation type="submission" date="2024-05" db="EMBL/GenBank/DDBJ databases">
        <title>The Natural Products Discovery Center: Release of the First 8490 Sequenced Strains for Exploring Actinobacteria Biosynthetic Diversity.</title>
        <authorList>
            <person name="Kalkreuter E."/>
            <person name="Kautsar S.A."/>
            <person name="Yang D."/>
            <person name="Bader C.D."/>
            <person name="Teijaro C.N."/>
            <person name="Fluegel L."/>
            <person name="Davis C.M."/>
            <person name="Simpson J.R."/>
            <person name="Lauterbach L."/>
            <person name="Steele A.D."/>
            <person name="Gui C."/>
            <person name="Meng S."/>
            <person name="Li G."/>
            <person name="Viehrig K."/>
            <person name="Ye F."/>
            <person name="Su P."/>
            <person name="Kiefer A.F."/>
            <person name="Nichols A."/>
            <person name="Cepeda A.J."/>
            <person name="Yan W."/>
            <person name="Fan B."/>
            <person name="Jiang Y."/>
            <person name="Adhikari A."/>
            <person name="Zheng C.-J."/>
            <person name="Schuster L."/>
            <person name="Cowan T.M."/>
            <person name="Smanski M.J."/>
            <person name="Chevrette M.G."/>
            <person name="de Carvalho L.P.S."/>
            <person name="Shen B."/>
        </authorList>
    </citation>
    <scope>NUCLEOTIDE SEQUENCE</scope>
    <source>
        <strain evidence="2">NPDC080035</strain>
    </source>
</reference>
<dbReference type="Gene3D" id="1.10.10.2840">
    <property type="entry name" value="PucR C-terminal helix-turn-helix domain"/>
    <property type="match status" value="1"/>
</dbReference>
<dbReference type="Pfam" id="PF13556">
    <property type="entry name" value="HTH_30"/>
    <property type="match status" value="1"/>
</dbReference>
<accession>A0AAU7GEM9</accession>
<dbReference type="InterPro" id="IPR025736">
    <property type="entry name" value="PucR_C-HTH_dom"/>
</dbReference>
<dbReference type="InterPro" id="IPR051448">
    <property type="entry name" value="CdaR-like_regulators"/>
</dbReference>
<organism evidence="2">
    <name type="scientific">Leifsonia sp. NPDC080035</name>
    <dbReference type="NCBI Taxonomy" id="3143936"/>
    <lineage>
        <taxon>Bacteria</taxon>
        <taxon>Bacillati</taxon>
        <taxon>Actinomycetota</taxon>
        <taxon>Actinomycetes</taxon>
        <taxon>Micrococcales</taxon>
        <taxon>Microbacteriaceae</taxon>
        <taxon>Leifsonia</taxon>
    </lineage>
</organism>
<sequence length="484" mass="50755">MTRDIASIVRSLGGELVDGPRTPGTPVDEVVGLDDFSVVGHPGFATLVVVPGRRLADALGDGSPRAASLRQAVLVTHAGGAAARRTVEAAGATAILGAGPSDELLAPLLTALLAVDQAAEDRAVTTAMKVLTLAARRGGASGVVAELAHRIDGWAVLLDRHGQVITTAGAGGLHIQDAIAVALGRPVRVRHRGLQVHAVGPGEDLSAQLVVSSRTEASSRARELGSQAAALLDLLLRTDDPTRTERLGRAVMVDALLGGGDAAPALLRKWGVHETSLTGFVLTARSASVEVERLVSHWLDELGAAHIHTADRGTVTGFLRDDHVDALASRVDAYSSAMFLGIGSPAPTDALGRSAAEARQAVEAARAEGRRVVRYRTIPTVQYVIDRLGDGDARRVAHLLDPLREAGGEHDGEHGELTETLRVYLAENGAWGVTAERLGVHRQTLTARIHRVEELTGLSMADADDRTAAWLALRALALMTPRSE</sequence>
<dbReference type="EMBL" id="CP157390">
    <property type="protein sequence ID" value="XBM49089.1"/>
    <property type="molecule type" value="Genomic_DNA"/>
</dbReference>
<proteinExistence type="predicted"/>
<dbReference type="AlphaFoldDB" id="A0AAU7GEM9"/>
<protein>
    <submittedName>
        <fullName evidence="2">Helix-turn-helix domain-containing protein</fullName>
    </submittedName>
</protein>
<gene>
    <name evidence="2" type="ORF">AAME72_04340</name>
</gene>
<evidence type="ECO:0000313" key="2">
    <source>
        <dbReference type="EMBL" id="XBM49089.1"/>
    </source>
</evidence>
<dbReference type="InterPro" id="IPR042070">
    <property type="entry name" value="PucR_C-HTH_sf"/>
</dbReference>
<evidence type="ECO:0000259" key="1">
    <source>
        <dbReference type="Pfam" id="PF13556"/>
    </source>
</evidence>